<dbReference type="AlphaFoldDB" id="A0A9P3YSK1"/>
<proteinExistence type="predicted"/>
<evidence type="ECO:0000313" key="2">
    <source>
        <dbReference type="Proteomes" id="UP000879542"/>
    </source>
</evidence>
<dbReference type="RefSeq" id="WP_003429830.1">
    <property type="nucleotide sequence ID" value="NZ_BAABSG010000005.1"/>
</dbReference>
<protein>
    <recommendedName>
        <fullName evidence="3">DUF2256 domain-containing protein</fullName>
    </recommendedName>
</protein>
<evidence type="ECO:0008006" key="3">
    <source>
        <dbReference type="Google" id="ProtNLM"/>
    </source>
</evidence>
<gene>
    <name evidence="1" type="ORF">KRQ00_002920</name>
</gene>
<reference evidence="1" key="2">
    <citation type="submission" date="2021-06" db="EMBL/GenBank/DDBJ databases">
        <authorList>
            <consortium name="NCBI Pathogen Detection Project"/>
        </authorList>
    </citation>
    <scope>NUCLEOTIDE SEQUENCE</scope>
    <source>
        <strain evidence="1">Clostridioides</strain>
    </source>
</reference>
<dbReference type="Proteomes" id="UP000879542">
    <property type="component" value="Unassembled WGS sequence"/>
</dbReference>
<evidence type="ECO:0000313" key="1">
    <source>
        <dbReference type="EMBL" id="HBH2621137.1"/>
    </source>
</evidence>
<sequence length="45" mass="5227">MELISPGKIVRCAWCGRRFYKLDKSKVKYCSRSCSKRARRSDLSG</sequence>
<name>A0A9P3YSK1_CLODI</name>
<accession>A0A9P3YSK1</accession>
<organism evidence="1 2">
    <name type="scientific">Clostridioides difficile</name>
    <name type="common">Peptoclostridium difficile</name>
    <dbReference type="NCBI Taxonomy" id="1496"/>
    <lineage>
        <taxon>Bacteria</taxon>
        <taxon>Bacillati</taxon>
        <taxon>Bacillota</taxon>
        <taxon>Clostridia</taxon>
        <taxon>Peptostreptococcales</taxon>
        <taxon>Peptostreptococcaceae</taxon>
        <taxon>Clostridioides</taxon>
    </lineage>
</organism>
<comment type="caution">
    <text evidence="1">The sequence shown here is derived from an EMBL/GenBank/DDBJ whole genome shotgun (WGS) entry which is preliminary data.</text>
</comment>
<reference evidence="1" key="1">
    <citation type="journal article" date="2018" name="Genome Biol.">
        <title>SKESA: strategic k-mer extension for scrupulous assemblies.</title>
        <authorList>
            <person name="Souvorov A."/>
            <person name="Agarwala R."/>
            <person name="Lipman D.J."/>
        </authorList>
    </citation>
    <scope>NUCLEOTIDE SEQUENCE</scope>
    <source>
        <strain evidence="1">Clostridioides</strain>
    </source>
</reference>
<dbReference type="EMBL" id="DAEQIJ010000015">
    <property type="protein sequence ID" value="HBH2621137.1"/>
    <property type="molecule type" value="Genomic_DNA"/>
</dbReference>